<keyword evidence="1" id="KW-1133">Transmembrane helix</keyword>
<dbReference type="PROSITE" id="PS50887">
    <property type="entry name" value="GGDEF"/>
    <property type="match status" value="1"/>
</dbReference>
<dbReference type="NCBIfam" id="TIGR00254">
    <property type="entry name" value="GGDEF"/>
    <property type="match status" value="1"/>
</dbReference>
<keyword evidence="5" id="KW-1185">Reference proteome</keyword>
<dbReference type="Gene3D" id="3.20.20.450">
    <property type="entry name" value="EAL domain"/>
    <property type="match status" value="1"/>
</dbReference>
<keyword evidence="1" id="KW-0812">Transmembrane</keyword>
<dbReference type="Gene3D" id="3.30.70.270">
    <property type="match status" value="1"/>
</dbReference>
<dbReference type="Pfam" id="PF00563">
    <property type="entry name" value="EAL"/>
    <property type="match status" value="1"/>
</dbReference>
<dbReference type="AlphaFoldDB" id="A4G2W5"/>
<dbReference type="HOGENOM" id="CLU_000445_70_44_4"/>
<dbReference type="EMBL" id="CU207211">
    <property type="protein sequence ID" value="CAL60852.2"/>
    <property type="molecule type" value="Genomic_DNA"/>
</dbReference>
<dbReference type="InterPro" id="IPR035919">
    <property type="entry name" value="EAL_sf"/>
</dbReference>
<protein>
    <submittedName>
        <fullName evidence="4">Uncharacterized protein</fullName>
    </submittedName>
</protein>
<dbReference type="Gene3D" id="3.30.450.20">
    <property type="entry name" value="PAS domain"/>
    <property type="match status" value="1"/>
</dbReference>
<dbReference type="InterPro" id="IPR052155">
    <property type="entry name" value="Biofilm_reg_signaling"/>
</dbReference>
<dbReference type="SMART" id="SM00052">
    <property type="entry name" value="EAL"/>
    <property type="match status" value="1"/>
</dbReference>
<dbReference type="InterPro" id="IPR029787">
    <property type="entry name" value="Nucleotide_cyclase"/>
</dbReference>
<dbReference type="STRING" id="204773.HEAR0655"/>
<dbReference type="CDD" id="cd01949">
    <property type="entry name" value="GGDEF"/>
    <property type="match status" value="1"/>
</dbReference>
<evidence type="ECO:0000313" key="5">
    <source>
        <dbReference type="Proteomes" id="UP000006697"/>
    </source>
</evidence>
<feature type="domain" description="GGDEF" evidence="3">
    <location>
        <begin position="382"/>
        <end position="516"/>
    </location>
</feature>
<evidence type="ECO:0000313" key="4">
    <source>
        <dbReference type="EMBL" id="CAL60852.2"/>
    </source>
</evidence>
<dbReference type="SMART" id="SM00267">
    <property type="entry name" value="GGDEF"/>
    <property type="match status" value="1"/>
</dbReference>
<evidence type="ECO:0000256" key="1">
    <source>
        <dbReference type="SAM" id="Phobius"/>
    </source>
</evidence>
<dbReference type="PROSITE" id="PS50883">
    <property type="entry name" value="EAL"/>
    <property type="match status" value="1"/>
</dbReference>
<name>A4G2W5_HERAR</name>
<proteinExistence type="predicted"/>
<evidence type="ECO:0000259" key="2">
    <source>
        <dbReference type="PROSITE" id="PS50883"/>
    </source>
</evidence>
<dbReference type="SUPFAM" id="SSF55073">
    <property type="entry name" value="Nucleotide cyclase"/>
    <property type="match status" value="1"/>
</dbReference>
<dbReference type="eggNOG" id="COG5001">
    <property type="taxonomic scope" value="Bacteria"/>
</dbReference>
<organism evidence="4 5">
    <name type="scientific">Herminiimonas arsenicoxydans</name>
    <dbReference type="NCBI Taxonomy" id="204773"/>
    <lineage>
        <taxon>Bacteria</taxon>
        <taxon>Pseudomonadati</taxon>
        <taxon>Pseudomonadota</taxon>
        <taxon>Betaproteobacteria</taxon>
        <taxon>Burkholderiales</taxon>
        <taxon>Oxalobacteraceae</taxon>
        <taxon>Herminiimonas</taxon>
    </lineage>
</organism>
<reference evidence="4 5" key="1">
    <citation type="journal article" date="2007" name="PLoS Genet.">
        <title>A tale of two oxidation states: bacterial colonization of arsenic-rich environments.</title>
        <authorList>
            <person name="Muller D."/>
            <person name="Medigue C."/>
            <person name="Koechler S."/>
            <person name="Barbe V."/>
            <person name="Barakat M."/>
            <person name="Talla E."/>
            <person name="Bonnefoy V."/>
            <person name="Krin E."/>
            <person name="Arsene-Ploetze F."/>
            <person name="Carapito C."/>
            <person name="Chandler M."/>
            <person name="Cournoyer B."/>
            <person name="Cruveiller S."/>
            <person name="Dossat C."/>
            <person name="Duval S."/>
            <person name="Heymann M."/>
            <person name="Leize E."/>
            <person name="Lieutaud A."/>
            <person name="Lievremont D."/>
            <person name="Makita Y."/>
            <person name="Mangenot S."/>
            <person name="Nitschke W."/>
            <person name="Ortet P."/>
            <person name="Perdrial N."/>
            <person name="Schoepp B."/>
            <person name="Siguier N."/>
            <person name="Simeonova D.D."/>
            <person name="Rouy Z."/>
            <person name="Segurens B."/>
            <person name="Turlin E."/>
            <person name="Vallenet D."/>
            <person name="Van Dorsselaer A."/>
            <person name="Weiss S."/>
            <person name="Weissenbach J."/>
            <person name="Lett M.C."/>
            <person name="Danchin A."/>
            <person name="Bertin P.N."/>
        </authorList>
    </citation>
    <scope>NUCLEOTIDE SEQUENCE [LARGE SCALE GENOMIC DNA]</scope>
    <source>
        <strain evidence="5">ULPAs1</strain>
    </source>
</reference>
<dbReference type="InterPro" id="IPR001633">
    <property type="entry name" value="EAL_dom"/>
</dbReference>
<gene>
    <name evidence="4" type="ordered locus">HEAR0655</name>
</gene>
<dbReference type="FunFam" id="3.20.20.450:FF:000001">
    <property type="entry name" value="Cyclic di-GMP phosphodiesterase yahA"/>
    <property type="match status" value="1"/>
</dbReference>
<dbReference type="SUPFAM" id="SSF141868">
    <property type="entry name" value="EAL domain-like"/>
    <property type="match status" value="1"/>
</dbReference>
<keyword evidence="1" id="KW-0472">Membrane</keyword>
<dbReference type="InterPro" id="IPR043128">
    <property type="entry name" value="Rev_trsase/Diguanyl_cyclase"/>
</dbReference>
<dbReference type="Pfam" id="PF00990">
    <property type="entry name" value="GGDEF"/>
    <property type="match status" value="1"/>
</dbReference>
<feature type="transmembrane region" description="Helical" evidence="1">
    <location>
        <begin position="295"/>
        <end position="317"/>
    </location>
</feature>
<dbReference type="KEGG" id="har:HEAR0655"/>
<dbReference type="CDD" id="cd12915">
    <property type="entry name" value="PDC2_DGC_like"/>
    <property type="match status" value="1"/>
</dbReference>
<sequence>MHSVLQFLKRHTSNVRLTEKGLIGGPIFLALTMLAIIWWGTWVRVEHEKALTLENSIADSKNIAAIVASNLNEVLERATRYSQIARSMIEGDPSAMQQLNPTRYGDRAYLRIAVFDHQGNLIQSSANRALEPELLQLVLMAKANRFGALQDEQLIVGRPARDDGSAWRVPVLIPFNSSVQGRGFLAAIIDLGYFLQLYKDVNLGDDGRIEVLAHDGYQLAELNGAMLSGGIDFSASEFGKSLEHAADGVIDVKRPGMPLEDIGVLRRVRNYPLLVVVTHDQNYLMSRLVDRHQGYLWRAIAVSIAVVFLLCGLLMIASRQRRLYNVLTASEQEKLNLISQLEQEKSRALLQASHDYLTGVPNRRLFYEMAATELARAKRSRKLYALFFLDLDKFKLINDTLGHAVGDLLLQGVARRLRESLREYDLLARLGGDEFVILVSEMASESDIARVAAKLVDVVRDPFLDLGGNDIDVSPSIGIALYPRDGQDVETLLMHADLAMYSAKSAGAATYRFFDTSLNASSARETELLSRFKRAIKDDEFCLHYQPRVELQNFSVLGLEALIRWNHPEHGLIYPNDFISLAENNDLIVPLGNWVVDAACRQLAVWRGQGLPIVPVAINVSSRQLKDDTLLETVMTTLAKYQIAPEMLEIEVTESCFIEDFDAASQVLEQLQKNGIKIALDDYGTGFSGLKNLKILPIYAIKIDRSFIRDIRNDNSDAVIVASTISLAHNLGLQVVAEGVESKEQLVHLKTAGCDQVQGFYFQRPVAATEIDTLLQRGRFTPS</sequence>
<feature type="domain" description="EAL" evidence="2">
    <location>
        <begin position="525"/>
        <end position="779"/>
    </location>
</feature>
<dbReference type="Proteomes" id="UP000006697">
    <property type="component" value="Chromosome"/>
</dbReference>
<dbReference type="PANTHER" id="PTHR44757:SF2">
    <property type="entry name" value="BIOFILM ARCHITECTURE MAINTENANCE PROTEIN MBAA"/>
    <property type="match status" value="1"/>
</dbReference>
<dbReference type="CDD" id="cd01948">
    <property type="entry name" value="EAL"/>
    <property type="match status" value="1"/>
</dbReference>
<dbReference type="InterPro" id="IPR000160">
    <property type="entry name" value="GGDEF_dom"/>
</dbReference>
<evidence type="ECO:0000259" key="3">
    <source>
        <dbReference type="PROSITE" id="PS50887"/>
    </source>
</evidence>
<accession>A4G2W5</accession>
<feature type="transmembrane region" description="Helical" evidence="1">
    <location>
        <begin position="21"/>
        <end position="42"/>
    </location>
</feature>
<dbReference type="PANTHER" id="PTHR44757">
    <property type="entry name" value="DIGUANYLATE CYCLASE DGCP"/>
    <property type="match status" value="1"/>
</dbReference>